<comment type="similarity">
    <text evidence="1 4">Belongs to the frataxin family.</text>
</comment>
<dbReference type="SMART" id="SM01219">
    <property type="entry name" value="Frataxin_Cyay"/>
    <property type="match status" value="1"/>
</dbReference>
<evidence type="ECO:0000256" key="3">
    <source>
        <dbReference type="ARBA" id="ARBA00023004"/>
    </source>
</evidence>
<dbReference type="InterPro" id="IPR047584">
    <property type="entry name" value="CyaY"/>
</dbReference>
<dbReference type="PROSITE" id="PS50810">
    <property type="entry name" value="FRATAXIN_2"/>
    <property type="match status" value="1"/>
</dbReference>
<keyword evidence="6" id="KW-1185">Reference proteome</keyword>
<reference evidence="6" key="1">
    <citation type="submission" date="2016-10" db="EMBL/GenBank/DDBJ databases">
        <authorList>
            <person name="Varghese N."/>
            <person name="Submissions S."/>
        </authorList>
    </citation>
    <scope>NUCLEOTIDE SEQUENCE [LARGE SCALE GENOMIC DNA]</scope>
    <source>
        <strain evidence="6">DSM 18579</strain>
    </source>
</reference>
<gene>
    <name evidence="4" type="primary">cyaY</name>
    <name evidence="5" type="ORF">SAMN02583745_01108</name>
</gene>
<dbReference type="GO" id="GO:0008199">
    <property type="term" value="F:ferric iron binding"/>
    <property type="evidence" value="ECO:0007669"/>
    <property type="project" value="InterPro"/>
</dbReference>
<dbReference type="Proteomes" id="UP000242642">
    <property type="component" value="Unassembled WGS sequence"/>
</dbReference>
<dbReference type="HAMAP" id="MF_00142">
    <property type="entry name" value="CyaY"/>
    <property type="match status" value="1"/>
</dbReference>
<evidence type="ECO:0000313" key="6">
    <source>
        <dbReference type="Proteomes" id="UP000242642"/>
    </source>
</evidence>
<evidence type="ECO:0000256" key="2">
    <source>
        <dbReference type="ARBA" id="ARBA00022723"/>
    </source>
</evidence>
<keyword evidence="2 4" id="KW-0479">Metal-binding</keyword>
<dbReference type="NCBIfam" id="TIGR03421">
    <property type="entry name" value="FeS_CyaY"/>
    <property type="match status" value="1"/>
</dbReference>
<dbReference type="EMBL" id="FOHV01000007">
    <property type="protein sequence ID" value="SET00707.1"/>
    <property type="molecule type" value="Genomic_DNA"/>
</dbReference>
<evidence type="ECO:0000256" key="4">
    <source>
        <dbReference type="HAMAP-Rule" id="MF_00142"/>
    </source>
</evidence>
<dbReference type="STRING" id="1123402.SAMN02583745_01108"/>
<dbReference type="PANTHER" id="PTHR16821">
    <property type="entry name" value="FRATAXIN"/>
    <property type="match status" value="1"/>
</dbReference>
<dbReference type="GO" id="GO:0005829">
    <property type="term" value="C:cytosol"/>
    <property type="evidence" value="ECO:0007669"/>
    <property type="project" value="TreeGrafter"/>
</dbReference>
<organism evidence="5 6">
    <name type="scientific">Thorsellia anophelis DSM 18579</name>
    <dbReference type="NCBI Taxonomy" id="1123402"/>
    <lineage>
        <taxon>Bacteria</taxon>
        <taxon>Pseudomonadati</taxon>
        <taxon>Pseudomonadota</taxon>
        <taxon>Gammaproteobacteria</taxon>
        <taxon>Enterobacterales</taxon>
        <taxon>Thorselliaceae</taxon>
        <taxon>Thorsellia</taxon>
    </lineage>
</organism>
<dbReference type="Pfam" id="PF01491">
    <property type="entry name" value="Frataxin_Cyay"/>
    <property type="match status" value="1"/>
</dbReference>
<protein>
    <recommendedName>
        <fullName evidence="4">Iron-sulfur cluster assembly protein CyaY</fullName>
    </recommendedName>
</protein>
<dbReference type="InterPro" id="IPR020895">
    <property type="entry name" value="Frataxin_CS"/>
</dbReference>
<dbReference type="CDD" id="cd00503">
    <property type="entry name" value="Frataxin"/>
    <property type="match status" value="1"/>
</dbReference>
<dbReference type="SUPFAM" id="SSF55387">
    <property type="entry name" value="Frataxin/Nqo15-like"/>
    <property type="match status" value="1"/>
</dbReference>
<dbReference type="InterPro" id="IPR002908">
    <property type="entry name" value="Frataxin/CyaY"/>
</dbReference>
<name>A0A1I0B3M3_9GAMM</name>
<dbReference type="PANTHER" id="PTHR16821:SF2">
    <property type="entry name" value="FRATAXIN, MITOCHONDRIAL"/>
    <property type="match status" value="1"/>
</dbReference>
<dbReference type="GO" id="GO:0016226">
    <property type="term" value="P:iron-sulfur cluster assembly"/>
    <property type="evidence" value="ECO:0007669"/>
    <property type="project" value="UniProtKB-UniRule"/>
</dbReference>
<dbReference type="AlphaFoldDB" id="A0A1I0B3M3"/>
<proteinExistence type="inferred from homology"/>
<evidence type="ECO:0000256" key="1">
    <source>
        <dbReference type="ARBA" id="ARBA00008183"/>
    </source>
</evidence>
<dbReference type="GO" id="GO:0008198">
    <property type="term" value="F:ferrous iron binding"/>
    <property type="evidence" value="ECO:0007669"/>
    <property type="project" value="TreeGrafter"/>
</dbReference>
<dbReference type="InterPro" id="IPR036524">
    <property type="entry name" value="Frataxin/CyaY_sf"/>
</dbReference>
<evidence type="ECO:0000313" key="5">
    <source>
        <dbReference type="EMBL" id="SET00707.1"/>
    </source>
</evidence>
<keyword evidence="3 4" id="KW-0408">Iron</keyword>
<dbReference type="Gene3D" id="3.30.920.10">
    <property type="entry name" value="Frataxin/CyaY"/>
    <property type="match status" value="1"/>
</dbReference>
<accession>A0A1I0B3M3</accession>
<sequence>MNVLLIDMIYSHYILPVYFDLFHLYGEHMQDFEYHEKVDSLMHQIEDQLDSYTGDADIDYEFQSGILTISFPEGSKIILNKQEPLHQIWMATKFNGHHFGFNEDKQGWYCVRTGEPFLDLLSEAASKQSGDTLRFE</sequence>
<comment type="function">
    <text evidence="4">Involved in iron-sulfur (Fe-S) cluster assembly. May act as a regulator of Fe-S biogenesis.</text>
</comment>
<dbReference type="PROSITE" id="PS01344">
    <property type="entry name" value="FRATAXIN_1"/>
    <property type="match status" value="1"/>
</dbReference>